<keyword evidence="3" id="KW-0804">Transcription</keyword>
<dbReference type="RefSeq" id="WP_099904129.1">
    <property type="nucleotide sequence ID" value="NZ_BPQJ01000015.1"/>
</dbReference>
<evidence type="ECO:0000256" key="2">
    <source>
        <dbReference type="ARBA" id="ARBA00023125"/>
    </source>
</evidence>
<sequence>MPVESLARSPAAPDAALRRLSGYAPLAPEEAALLRQVTARPVLVPARTELVRDGEAAPRPQVLLEGWACRQRLLADGRRQIVVVLLPGDLIGLETRRRPLPFGSVATLTPAQICEAGALRAAAGGREAGGETGNGEAGGRETGGRETGLAAALRQAREMEEIWLVNQVVRLGRQTAYERVAHFLLELRERLAAVDRVQENRFSFPITQEVLADALGLSVVHMNRTMQQLRRDGLIEQRATAITLRDVPSLVSIADYAGAHGT</sequence>
<reference evidence="6" key="1">
    <citation type="journal article" date="2016" name="Front. Microbiol.">
        <title>Genome Sequence of the Piezophilic, Mesophilic Sulfate-Reducing Bacterium Desulfovibrio indicus J2T.</title>
        <authorList>
            <person name="Cao J."/>
            <person name="Maignien L."/>
            <person name="Shao Z."/>
            <person name="Alain K."/>
            <person name="Jebbar M."/>
        </authorList>
    </citation>
    <scope>NUCLEOTIDE SEQUENCE</scope>
    <source>
        <strain evidence="6">JCM 32048</strain>
    </source>
</reference>
<keyword evidence="1" id="KW-0805">Transcription regulation</keyword>
<proteinExistence type="predicted"/>
<dbReference type="SMART" id="SM00419">
    <property type="entry name" value="HTH_CRP"/>
    <property type="match status" value="1"/>
</dbReference>
<dbReference type="CDD" id="cd00038">
    <property type="entry name" value="CAP_ED"/>
    <property type="match status" value="1"/>
</dbReference>
<dbReference type="Gene3D" id="2.60.120.10">
    <property type="entry name" value="Jelly Rolls"/>
    <property type="match status" value="1"/>
</dbReference>
<evidence type="ECO:0000256" key="3">
    <source>
        <dbReference type="ARBA" id="ARBA00023163"/>
    </source>
</evidence>
<dbReference type="InterPro" id="IPR012318">
    <property type="entry name" value="HTH_CRP"/>
</dbReference>
<evidence type="ECO:0000256" key="4">
    <source>
        <dbReference type="SAM" id="MobiDB-lite"/>
    </source>
</evidence>
<name>A0AA37HCW1_9HYPH</name>
<dbReference type="InterPro" id="IPR036388">
    <property type="entry name" value="WH-like_DNA-bd_sf"/>
</dbReference>
<dbReference type="GO" id="GO:0006355">
    <property type="term" value="P:regulation of DNA-templated transcription"/>
    <property type="evidence" value="ECO:0007669"/>
    <property type="project" value="InterPro"/>
</dbReference>
<evidence type="ECO:0000313" key="6">
    <source>
        <dbReference type="EMBL" id="GJD63171.1"/>
    </source>
</evidence>
<feature type="domain" description="HTH crp-type" evidence="5">
    <location>
        <begin position="174"/>
        <end position="248"/>
    </location>
</feature>
<organism evidence="6 7">
    <name type="scientific">Methylobacterium frigidaeris</name>
    <dbReference type="NCBI Taxonomy" id="2038277"/>
    <lineage>
        <taxon>Bacteria</taxon>
        <taxon>Pseudomonadati</taxon>
        <taxon>Pseudomonadota</taxon>
        <taxon>Alphaproteobacteria</taxon>
        <taxon>Hyphomicrobiales</taxon>
        <taxon>Methylobacteriaceae</taxon>
        <taxon>Methylobacterium</taxon>
    </lineage>
</organism>
<comment type="caution">
    <text evidence="6">The sequence shown here is derived from an EMBL/GenBank/DDBJ whole genome shotgun (WGS) entry which is preliminary data.</text>
</comment>
<dbReference type="PROSITE" id="PS51063">
    <property type="entry name" value="HTH_CRP_2"/>
    <property type="match status" value="1"/>
</dbReference>
<evidence type="ECO:0000313" key="7">
    <source>
        <dbReference type="Proteomes" id="UP001055286"/>
    </source>
</evidence>
<dbReference type="EMBL" id="BPQJ01000015">
    <property type="protein sequence ID" value="GJD63171.1"/>
    <property type="molecule type" value="Genomic_DNA"/>
</dbReference>
<dbReference type="InterPro" id="IPR000595">
    <property type="entry name" value="cNMP-bd_dom"/>
</dbReference>
<feature type="region of interest" description="Disordered" evidence="4">
    <location>
        <begin position="124"/>
        <end position="147"/>
    </location>
</feature>
<gene>
    <name evidence="6" type="ORF">MPEAHAMD_3334</name>
</gene>
<dbReference type="InterPro" id="IPR014710">
    <property type="entry name" value="RmlC-like_jellyroll"/>
</dbReference>
<dbReference type="GO" id="GO:0003677">
    <property type="term" value="F:DNA binding"/>
    <property type="evidence" value="ECO:0007669"/>
    <property type="project" value="UniProtKB-KW"/>
</dbReference>
<dbReference type="InterPro" id="IPR036390">
    <property type="entry name" value="WH_DNA-bd_sf"/>
</dbReference>
<accession>A0AA37HCW1</accession>
<feature type="compositionally biased region" description="Gly residues" evidence="4">
    <location>
        <begin position="126"/>
        <end position="137"/>
    </location>
</feature>
<reference evidence="6" key="2">
    <citation type="submission" date="2021-08" db="EMBL/GenBank/DDBJ databases">
        <authorList>
            <person name="Tani A."/>
            <person name="Ola A."/>
            <person name="Ogura Y."/>
            <person name="Katsura K."/>
            <person name="Hayashi T."/>
        </authorList>
    </citation>
    <scope>NUCLEOTIDE SEQUENCE</scope>
    <source>
        <strain evidence="6">JCM 32048</strain>
    </source>
</reference>
<dbReference type="AlphaFoldDB" id="A0AA37HCW1"/>
<dbReference type="SUPFAM" id="SSF46785">
    <property type="entry name" value="Winged helix' DNA-binding domain"/>
    <property type="match status" value="1"/>
</dbReference>
<dbReference type="Gene3D" id="1.10.10.10">
    <property type="entry name" value="Winged helix-like DNA-binding domain superfamily/Winged helix DNA-binding domain"/>
    <property type="match status" value="1"/>
</dbReference>
<evidence type="ECO:0000259" key="5">
    <source>
        <dbReference type="PROSITE" id="PS51063"/>
    </source>
</evidence>
<dbReference type="InterPro" id="IPR018490">
    <property type="entry name" value="cNMP-bd_dom_sf"/>
</dbReference>
<evidence type="ECO:0000256" key="1">
    <source>
        <dbReference type="ARBA" id="ARBA00023015"/>
    </source>
</evidence>
<keyword evidence="7" id="KW-1185">Reference proteome</keyword>
<dbReference type="SUPFAM" id="SSF51206">
    <property type="entry name" value="cAMP-binding domain-like"/>
    <property type="match status" value="1"/>
</dbReference>
<keyword evidence="2" id="KW-0238">DNA-binding</keyword>
<dbReference type="Pfam" id="PF13545">
    <property type="entry name" value="HTH_Crp_2"/>
    <property type="match status" value="1"/>
</dbReference>
<protein>
    <recommendedName>
        <fullName evidence="5">HTH crp-type domain-containing protein</fullName>
    </recommendedName>
</protein>
<dbReference type="Proteomes" id="UP001055286">
    <property type="component" value="Unassembled WGS sequence"/>
</dbReference>